<gene>
    <name evidence="2 5" type="primary">rsgA</name>
    <name evidence="5" type="ORF">ACFO7V_12235</name>
</gene>
<dbReference type="Gene3D" id="1.20.1250.20">
    <property type="entry name" value="MFS general substrate transporter like domains"/>
    <property type="match status" value="1"/>
</dbReference>
<feature type="binding site" evidence="2">
    <location>
        <position position="741"/>
    </location>
    <ligand>
        <name>Zn(2+)</name>
        <dbReference type="ChEBI" id="CHEBI:29105"/>
    </ligand>
</feature>
<keyword evidence="2" id="KW-0378">Hydrolase</keyword>
<keyword evidence="1 2" id="KW-0690">Ribosome biogenesis</keyword>
<keyword evidence="2" id="KW-0862">Zinc</keyword>
<dbReference type="CDD" id="cd06173">
    <property type="entry name" value="MFS_MefA_like"/>
    <property type="match status" value="1"/>
</dbReference>
<dbReference type="Pfam" id="PF07690">
    <property type="entry name" value="MFS_1"/>
    <property type="match status" value="1"/>
</dbReference>
<feature type="transmembrane region" description="Helical" evidence="3">
    <location>
        <begin position="359"/>
        <end position="380"/>
    </location>
</feature>
<keyword evidence="2" id="KW-0479">Metal-binding</keyword>
<dbReference type="Proteomes" id="UP001595884">
    <property type="component" value="Unassembled WGS sequence"/>
</dbReference>
<feature type="transmembrane region" description="Helical" evidence="3">
    <location>
        <begin position="205"/>
        <end position="224"/>
    </location>
</feature>
<comment type="cofactor">
    <cofactor evidence="2">
        <name>Zn(2+)</name>
        <dbReference type="ChEBI" id="CHEBI:29105"/>
    </cofactor>
    <text evidence="2">Binds 1 zinc ion per subunit.</text>
</comment>
<dbReference type="InterPro" id="IPR027417">
    <property type="entry name" value="P-loop_NTPase"/>
</dbReference>
<evidence type="ECO:0000256" key="3">
    <source>
        <dbReference type="SAM" id="Phobius"/>
    </source>
</evidence>
<dbReference type="RefSeq" id="WP_346059602.1">
    <property type="nucleotide sequence ID" value="NZ_BAAAVQ010000049.1"/>
</dbReference>
<feature type="domain" description="EngC GTPase" evidence="4">
    <location>
        <begin position="571"/>
        <end position="716"/>
    </location>
</feature>
<keyword evidence="2" id="KW-0694">RNA-binding</keyword>
<keyword evidence="2" id="KW-0963">Cytoplasm</keyword>
<dbReference type="Gene3D" id="3.40.50.300">
    <property type="entry name" value="P-loop containing nucleotide triphosphate hydrolases"/>
    <property type="match status" value="1"/>
</dbReference>
<comment type="caution">
    <text evidence="5">The sequence shown here is derived from an EMBL/GenBank/DDBJ whole genome shotgun (WGS) entry which is preliminary data.</text>
</comment>
<feature type="binding site" evidence="2">
    <location>
        <position position="754"/>
    </location>
    <ligand>
        <name>Zn(2+)</name>
        <dbReference type="ChEBI" id="CHEBI:29105"/>
    </ligand>
</feature>
<feature type="transmembrane region" description="Helical" evidence="3">
    <location>
        <begin position="427"/>
        <end position="447"/>
    </location>
</feature>
<feature type="binding site" evidence="2">
    <location>
        <begin position="610"/>
        <end position="613"/>
    </location>
    <ligand>
        <name>GTP</name>
        <dbReference type="ChEBI" id="CHEBI:37565"/>
    </ligand>
</feature>
<keyword evidence="6" id="KW-1185">Reference proteome</keyword>
<dbReference type="InterPro" id="IPR011701">
    <property type="entry name" value="MFS"/>
</dbReference>
<feature type="binding site" evidence="2">
    <location>
        <position position="748"/>
    </location>
    <ligand>
        <name>Zn(2+)</name>
        <dbReference type="ChEBI" id="CHEBI:29105"/>
    </ligand>
</feature>
<protein>
    <recommendedName>
        <fullName evidence="2">Small ribosomal subunit biogenesis GTPase RsgA</fullName>
        <ecNumber evidence="2">3.6.1.-</ecNumber>
    </recommendedName>
</protein>
<keyword evidence="2" id="KW-0699">rRNA-binding</keyword>
<evidence type="ECO:0000256" key="1">
    <source>
        <dbReference type="ARBA" id="ARBA00022517"/>
    </source>
</evidence>
<feature type="transmembrane region" description="Helical" evidence="3">
    <location>
        <begin position="79"/>
        <end position="97"/>
    </location>
</feature>
<feature type="transmembrane region" description="Helical" evidence="3">
    <location>
        <begin position="305"/>
        <end position="328"/>
    </location>
</feature>
<feature type="transmembrane region" description="Helical" evidence="3">
    <location>
        <begin position="137"/>
        <end position="159"/>
    </location>
</feature>
<evidence type="ECO:0000313" key="5">
    <source>
        <dbReference type="EMBL" id="MFC4716900.1"/>
    </source>
</evidence>
<proteinExistence type="inferred from homology"/>
<dbReference type="NCBIfam" id="TIGR00157">
    <property type="entry name" value="ribosome small subunit-dependent GTPase A"/>
    <property type="match status" value="1"/>
</dbReference>
<keyword evidence="3" id="KW-1133">Transmembrane helix</keyword>
<feature type="transmembrane region" description="Helical" evidence="3">
    <location>
        <begin position="48"/>
        <end position="73"/>
    </location>
</feature>
<dbReference type="CDD" id="cd01854">
    <property type="entry name" value="YjeQ_EngC"/>
    <property type="match status" value="1"/>
</dbReference>
<dbReference type="PANTHER" id="PTHR32120:SF10">
    <property type="entry name" value="SMALL RIBOSOMAL SUBUNIT BIOGENESIS GTPASE RSGA"/>
    <property type="match status" value="1"/>
</dbReference>
<accession>A0ABV9MQ33</accession>
<sequence>MRPNDPTKFGCNACHRHAYSHFNAEKDYFLTSQSVRSGSPFRLSSFRLYYLGQSISFLGDGIVPMTFAFAALAVSDSGWGMPIVLLSLWGTRMLLIAPGGNVSDKYNRVTVMIAADLVRLLAQIIPVFAFITNTATLWHLGISAALYGVGTAFYIPASIGLLPRIVPKESLQKANSWIELTLNTGLLAGPALATVLVSLGGIQTALLFDIATFLISIACLSVLFRLPKGQLLTNGLEESDDGRTAESVNDEKENEIPPGFLNGLRLLPRYPGVLWLMLLSCPVQFSIASISVLGPIIARDSLGGIAFWAGLATALAAGGLAGSFLAGWVKVKKPVLLVLVVLTICQPIQLVLFGLGLNIIVLAVSFAATAILVTIAGILFDTYVQITVPDSALSRVGSIEQTLMSVMIPIGFAVSLPMAQWLGSSQYLYSLAAIIAICGLIAAIFLFPRQSRIDESQTRMTQRSREQQMTALRDLLTQLGMPTGADLNWTTRDEGRPGRIVAMHGRQVEVMAVRGDALEHVVLDLSRNLATTPVTGDWVVVNADRVVSLGGRTTNLSRPDPSGQGVQVLAANIDHVMIVLSLERGLNLKSLERLSVMAWDSGALPITVLTKADTVENPAEAVAEAALAAPGTEILLTSALTGRGLDRLREIMAVGTTTTMLGASGAGKTSLLNALEDISEKVREVNTSGEGRHATSARRLYQLSSGGVLLDLPGIRSLDLLATEEGMEETFVEIAESALRCRFHDCEHGTEPGCAVQESVKVGEILQRRLDNWHKIRREMSYQERKGDAALMAKQRAEWKNMTKSHRSRK</sequence>
<keyword evidence="2" id="KW-0547">Nucleotide-binding</keyword>
<feature type="transmembrane region" description="Helical" evidence="3">
    <location>
        <begin position="109"/>
        <end position="131"/>
    </location>
</feature>
<dbReference type="HAMAP" id="MF_01820">
    <property type="entry name" value="GTPase_RsgA"/>
    <property type="match status" value="1"/>
</dbReference>
<dbReference type="EC" id="3.6.1.-" evidence="2"/>
<organism evidence="5 6">
    <name type="scientific">Glutamicibacter bergerei</name>
    <dbReference type="NCBI Taxonomy" id="256702"/>
    <lineage>
        <taxon>Bacteria</taxon>
        <taxon>Bacillati</taxon>
        <taxon>Actinomycetota</taxon>
        <taxon>Actinomycetes</taxon>
        <taxon>Micrococcales</taxon>
        <taxon>Micrococcaceae</taxon>
        <taxon>Glutamicibacter</taxon>
    </lineage>
</organism>
<dbReference type="InterPro" id="IPR010914">
    <property type="entry name" value="RsgA_GTPase_dom"/>
</dbReference>
<feature type="binding site" evidence="2">
    <location>
        <position position="746"/>
    </location>
    <ligand>
        <name>Zn(2+)</name>
        <dbReference type="ChEBI" id="CHEBI:29105"/>
    </ligand>
</feature>
<dbReference type="InterPro" id="IPR036259">
    <property type="entry name" value="MFS_trans_sf"/>
</dbReference>
<feature type="binding site" evidence="2">
    <location>
        <begin position="662"/>
        <end position="670"/>
    </location>
    <ligand>
        <name>GTP</name>
        <dbReference type="ChEBI" id="CHEBI:37565"/>
    </ligand>
</feature>
<reference evidence="6" key="1">
    <citation type="journal article" date="2019" name="Int. J. Syst. Evol. Microbiol.">
        <title>The Global Catalogue of Microorganisms (GCM) 10K type strain sequencing project: providing services to taxonomists for standard genome sequencing and annotation.</title>
        <authorList>
            <consortium name="The Broad Institute Genomics Platform"/>
            <consortium name="The Broad Institute Genome Sequencing Center for Infectious Disease"/>
            <person name="Wu L."/>
            <person name="Ma J."/>
        </authorList>
    </citation>
    <scope>NUCLEOTIDE SEQUENCE [LARGE SCALE GENOMIC DNA]</scope>
    <source>
        <strain evidence="6">CGMCC 1.12849</strain>
    </source>
</reference>
<dbReference type="InterPro" id="IPR004881">
    <property type="entry name" value="Ribosome_biogen_GTPase_RsgA"/>
</dbReference>
<comment type="subcellular location">
    <subcellularLocation>
        <location evidence="2">Cytoplasm</location>
    </subcellularLocation>
</comment>
<feature type="transmembrane region" description="Helical" evidence="3">
    <location>
        <begin position="180"/>
        <end position="199"/>
    </location>
</feature>
<comment type="subunit">
    <text evidence="2">Monomer. Associates with 30S ribosomal subunit, binds 16S rRNA.</text>
</comment>
<feature type="transmembrane region" description="Helical" evidence="3">
    <location>
        <begin position="335"/>
        <end position="353"/>
    </location>
</feature>
<name>A0ABV9MQ33_9MICC</name>
<evidence type="ECO:0000313" key="6">
    <source>
        <dbReference type="Proteomes" id="UP001595884"/>
    </source>
</evidence>
<feature type="transmembrane region" description="Helical" evidence="3">
    <location>
        <begin position="273"/>
        <end position="293"/>
    </location>
</feature>
<dbReference type="EMBL" id="JBHSHE010000055">
    <property type="protein sequence ID" value="MFC4716900.1"/>
    <property type="molecule type" value="Genomic_DNA"/>
</dbReference>
<keyword evidence="2" id="KW-0342">GTP-binding</keyword>
<keyword evidence="3" id="KW-0812">Transmembrane</keyword>
<evidence type="ECO:0000256" key="2">
    <source>
        <dbReference type="HAMAP-Rule" id="MF_01820"/>
    </source>
</evidence>
<keyword evidence="3" id="KW-0472">Membrane</keyword>
<dbReference type="PROSITE" id="PS50936">
    <property type="entry name" value="ENGC_GTPASE"/>
    <property type="match status" value="1"/>
</dbReference>
<dbReference type="Pfam" id="PF03193">
    <property type="entry name" value="RsgA_GTPase"/>
    <property type="match status" value="1"/>
</dbReference>
<evidence type="ECO:0000259" key="4">
    <source>
        <dbReference type="PROSITE" id="PS50936"/>
    </source>
</evidence>
<dbReference type="SUPFAM" id="SSF52540">
    <property type="entry name" value="P-loop containing nucleoside triphosphate hydrolases"/>
    <property type="match status" value="1"/>
</dbReference>
<dbReference type="SUPFAM" id="SSF103473">
    <property type="entry name" value="MFS general substrate transporter"/>
    <property type="match status" value="1"/>
</dbReference>
<dbReference type="Gene3D" id="1.10.40.50">
    <property type="entry name" value="Probable gtpase engc, domain 3"/>
    <property type="match status" value="1"/>
</dbReference>
<comment type="function">
    <text evidence="2">One of several proteins that assist in the late maturation steps of the functional core of the 30S ribosomal subunit. Helps release RbfA from mature subunits. May play a role in the assembly of ribosomal proteins into the subunit. Circularly permuted GTPase that catalyzes slow GTP hydrolysis, GTPase activity is stimulated by the 30S ribosomal subunit.</text>
</comment>
<feature type="transmembrane region" description="Helical" evidence="3">
    <location>
        <begin position="401"/>
        <end position="421"/>
    </location>
</feature>
<comment type="similarity">
    <text evidence="2">Belongs to the TRAFAC class YlqF/YawG GTPase family. RsgA subfamily.</text>
</comment>
<dbReference type="PANTHER" id="PTHR32120">
    <property type="entry name" value="SMALL RIBOSOMAL SUBUNIT BIOGENESIS GTPASE RSGA"/>
    <property type="match status" value="1"/>
</dbReference>